<protein>
    <submittedName>
        <fullName evidence="2">Uncharacterized protein</fullName>
    </submittedName>
</protein>
<dbReference type="RefSeq" id="WP_149101394.1">
    <property type="nucleotide sequence ID" value="NZ_VTFT01000001.1"/>
</dbReference>
<keyword evidence="1" id="KW-0472">Membrane</keyword>
<accession>A0A5D4XL43</accession>
<feature type="transmembrane region" description="Helical" evidence="1">
    <location>
        <begin position="110"/>
        <end position="132"/>
    </location>
</feature>
<evidence type="ECO:0000256" key="1">
    <source>
        <dbReference type="SAM" id="Phobius"/>
    </source>
</evidence>
<organism evidence="2 3">
    <name type="scientific">Luteimonas viscosa</name>
    <dbReference type="NCBI Taxonomy" id="1132694"/>
    <lineage>
        <taxon>Bacteria</taxon>
        <taxon>Pseudomonadati</taxon>
        <taxon>Pseudomonadota</taxon>
        <taxon>Gammaproteobacteria</taxon>
        <taxon>Lysobacterales</taxon>
        <taxon>Lysobacteraceae</taxon>
        <taxon>Luteimonas</taxon>
    </lineage>
</organism>
<dbReference type="AlphaFoldDB" id="A0A5D4XL43"/>
<proteinExistence type="predicted"/>
<evidence type="ECO:0000313" key="3">
    <source>
        <dbReference type="Proteomes" id="UP000324973"/>
    </source>
</evidence>
<dbReference type="OrthoDB" id="9181202at2"/>
<name>A0A5D4XL43_9GAMM</name>
<feature type="transmembrane region" description="Helical" evidence="1">
    <location>
        <begin position="21"/>
        <end position="40"/>
    </location>
</feature>
<keyword evidence="1" id="KW-1133">Transmembrane helix</keyword>
<feature type="transmembrane region" description="Helical" evidence="1">
    <location>
        <begin position="46"/>
        <end position="66"/>
    </location>
</feature>
<dbReference type="EMBL" id="VTFT01000001">
    <property type="protein sequence ID" value="TYT24844.1"/>
    <property type="molecule type" value="Genomic_DNA"/>
</dbReference>
<evidence type="ECO:0000313" key="2">
    <source>
        <dbReference type="EMBL" id="TYT24844.1"/>
    </source>
</evidence>
<dbReference type="Proteomes" id="UP000324973">
    <property type="component" value="Unassembled WGS sequence"/>
</dbReference>
<sequence>MDSASFVWDHFKLNAEQRLKSFNFFLLLSIFANGGVFTAIQNRVASPVLGLLGLFVALLALVFWLADARSRQLIQLTIPALKEIESTFPESHRLFAIDAARQGKLVRYTFAFRILMAAQFLFGIGVALYGFLY</sequence>
<gene>
    <name evidence="2" type="ORF">FZO89_00295</name>
</gene>
<keyword evidence="1" id="KW-0812">Transmembrane</keyword>
<reference evidence="2 3" key="1">
    <citation type="submission" date="2019-08" db="EMBL/GenBank/DDBJ databases">
        <title>Luteimonas viscosus sp. nov., isolated from soil of a sunflower field.</title>
        <authorList>
            <person name="Jianli Z."/>
            <person name="Ying Z."/>
        </authorList>
    </citation>
    <scope>NUCLEOTIDE SEQUENCE [LARGE SCALE GENOMIC DNA]</scope>
    <source>
        <strain evidence="2 3">XBU10</strain>
    </source>
</reference>
<keyword evidence="3" id="KW-1185">Reference proteome</keyword>
<comment type="caution">
    <text evidence="2">The sequence shown here is derived from an EMBL/GenBank/DDBJ whole genome shotgun (WGS) entry which is preliminary data.</text>
</comment>